<dbReference type="FunFam" id="3.40.50.300:FF:000134">
    <property type="entry name" value="Iron-enterobactin ABC transporter ATP-binding protein"/>
    <property type="match status" value="1"/>
</dbReference>
<proteinExistence type="predicted"/>
<dbReference type="Pfam" id="PF00005">
    <property type="entry name" value="ABC_tran"/>
    <property type="match status" value="1"/>
</dbReference>
<dbReference type="InParanoid" id="G0EG47"/>
<protein>
    <submittedName>
        <fullName evidence="6">ABC transporter-related protein</fullName>
    </submittedName>
</protein>
<dbReference type="GO" id="GO:0016887">
    <property type="term" value="F:ATP hydrolysis activity"/>
    <property type="evidence" value="ECO:0007669"/>
    <property type="project" value="InterPro"/>
</dbReference>
<dbReference type="Proteomes" id="UP000001037">
    <property type="component" value="Chromosome"/>
</dbReference>
<dbReference type="PANTHER" id="PTHR42794">
    <property type="entry name" value="HEMIN IMPORT ATP-BINDING PROTEIN HMUV"/>
    <property type="match status" value="1"/>
</dbReference>
<dbReference type="InterPro" id="IPR003439">
    <property type="entry name" value="ABC_transporter-like_ATP-bd"/>
</dbReference>
<dbReference type="SMART" id="SM00382">
    <property type="entry name" value="AAA"/>
    <property type="match status" value="1"/>
</dbReference>
<keyword evidence="7" id="KW-1185">Reference proteome</keyword>
<dbReference type="AlphaFoldDB" id="G0EG47"/>
<dbReference type="PANTHER" id="PTHR42794:SF1">
    <property type="entry name" value="HEMIN IMPORT ATP-BINDING PROTEIN HMUV"/>
    <property type="match status" value="1"/>
</dbReference>
<gene>
    <name evidence="6" type="ordered locus">Pyrfu_0424</name>
</gene>
<dbReference type="EMBL" id="CP002838">
    <property type="protein sequence ID" value="AEM38295.1"/>
    <property type="molecule type" value="Genomic_DNA"/>
</dbReference>
<sequence length="274" mass="30049">MTVVTRDIHAGYKGRPVLRGVSFAAEAGRLTVILGPNGAGKSTLLRVLAGLHRPDRGYAIIAGLRIPGASTREIARRVGYVPQMQQGRPLLTVIEYVAMSRVVARGSWRLRDDDLEEAYRALQLLGIEHLAGRVLSELSGGQRQLVSIAQALAKRPQVHLLDEPTSALDIRNQHMLLDLLREIARREKVTIVAVLHDITLAANYADDIIVMRDGTIVACGPPQEVLDEKLVSTVYGVNARIVELDGWRTVLVRAPGRSRLARGGSREQRQTSTV</sequence>
<dbReference type="OrthoDB" id="24644at2157"/>
<evidence type="ECO:0000256" key="1">
    <source>
        <dbReference type="ARBA" id="ARBA00022448"/>
    </source>
</evidence>
<feature type="domain" description="ABC transporter" evidence="5">
    <location>
        <begin position="3"/>
        <end position="238"/>
    </location>
</feature>
<organism evidence="6 7">
    <name type="scientific">Pyrolobus fumarii (strain DSM 11204 / 1A)</name>
    <dbReference type="NCBI Taxonomy" id="694429"/>
    <lineage>
        <taxon>Archaea</taxon>
        <taxon>Thermoproteota</taxon>
        <taxon>Thermoprotei</taxon>
        <taxon>Desulfurococcales</taxon>
        <taxon>Pyrodictiaceae</taxon>
        <taxon>Pyrolobus</taxon>
    </lineage>
</organism>
<dbReference type="RefSeq" id="WP_014025972.1">
    <property type="nucleotide sequence ID" value="NC_015931.1"/>
</dbReference>
<dbReference type="eggNOG" id="arCOG00198">
    <property type="taxonomic scope" value="Archaea"/>
</dbReference>
<dbReference type="GO" id="GO:0005524">
    <property type="term" value="F:ATP binding"/>
    <property type="evidence" value="ECO:0007669"/>
    <property type="project" value="UniProtKB-KW"/>
</dbReference>
<dbReference type="STRING" id="694429.Pyrfu_0424"/>
<evidence type="ECO:0000256" key="3">
    <source>
        <dbReference type="ARBA" id="ARBA00022840"/>
    </source>
</evidence>
<evidence type="ECO:0000313" key="7">
    <source>
        <dbReference type="Proteomes" id="UP000001037"/>
    </source>
</evidence>
<keyword evidence="1" id="KW-0813">Transport</keyword>
<evidence type="ECO:0000313" key="6">
    <source>
        <dbReference type="EMBL" id="AEM38295.1"/>
    </source>
</evidence>
<reference evidence="6 7" key="1">
    <citation type="journal article" date="2011" name="Stand. Genomic Sci.">
        <title>Complete genome sequence of the hyperthermophilic chemolithoautotroph Pyrolobus fumarii type strain (1A).</title>
        <authorList>
            <person name="Anderson I."/>
            <person name="Goker M."/>
            <person name="Nolan M."/>
            <person name="Lucas S."/>
            <person name="Hammon N."/>
            <person name="Deshpande S."/>
            <person name="Cheng J.F."/>
            <person name="Tapia R."/>
            <person name="Han C."/>
            <person name="Goodwin L."/>
            <person name="Pitluck S."/>
            <person name="Huntemann M."/>
            <person name="Liolios K."/>
            <person name="Ivanova N."/>
            <person name="Pagani I."/>
            <person name="Mavromatis K."/>
            <person name="Ovchinikova G."/>
            <person name="Pati A."/>
            <person name="Chen A."/>
            <person name="Palaniappan K."/>
            <person name="Land M."/>
            <person name="Hauser L."/>
            <person name="Brambilla E.M."/>
            <person name="Huber H."/>
            <person name="Yasawong M."/>
            <person name="Rohde M."/>
            <person name="Spring S."/>
            <person name="Abt B."/>
            <person name="Sikorski J."/>
            <person name="Wirth R."/>
            <person name="Detter J.C."/>
            <person name="Woyke T."/>
            <person name="Bristow J."/>
            <person name="Eisen J.A."/>
            <person name="Markowitz V."/>
            <person name="Hugenholtz P."/>
            <person name="Kyrpides N.C."/>
            <person name="Klenk H.P."/>
            <person name="Lapidus A."/>
        </authorList>
    </citation>
    <scope>NUCLEOTIDE SEQUENCE [LARGE SCALE GENOMIC DNA]</scope>
    <source>
        <strain evidence="7">DSM 11204 / 1A</strain>
    </source>
</reference>
<dbReference type="KEGG" id="pfm:Pyrfu_0424"/>
<evidence type="ECO:0000256" key="2">
    <source>
        <dbReference type="ARBA" id="ARBA00022741"/>
    </source>
</evidence>
<dbReference type="GeneID" id="11140071"/>
<dbReference type="InterPro" id="IPR003593">
    <property type="entry name" value="AAA+_ATPase"/>
</dbReference>
<dbReference type="HOGENOM" id="CLU_000604_1_11_2"/>
<accession>G0EG47</accession>
<name>G0EG47_PYRF1</name>
<dbReference type="InterPro" id="IPR017871">
    <property type="entry name" value="ABC_transporter-like_CS"/>
</dbReference>
<dbReference type="CDD" id="cd03214">
    <property type="entry name" value="ABC_Iron-Siderophores_B12_Hemin"/>
    <property type="match status" value="1"/>
</dbReference>
<keyword evidence="4" id="KW-1278">Translocase</keyword>
<dbReference type="Gene3D" id="3.40.50.300">
    <property type="entry name" value="P-loop containing nucleotide triphosphate hydrolases"/>
    <property type="match status" value="1"/>
</dbReference>
<dbReference type="PROSITE" id="PS00211">
    <property type="entry name" value="ABC_TRANSPORTER_1"/>
    <property type="match status" value="1"/>
</dbReference>
<keyword evidence="2" id="KW-0547">Nucleotide-binding</keyword>
<evidence type="ECO:0000256" key="4">
    <source>
        <dbReference type="ARBA" id="ARBA00022967"/>
    </source>
</evidence>
<evidence type="ECO:0000259" key="5">
    <source>
        <dbReference type="PROSITE" id="PS50893"/>
    </source>
</evidence>
<dbReference type="PROSITE" id="PS50893">
    <property type="entry name" value="ABC_TRANSPORTER_2"/>
    <property type="match status" value="1"/>
</dbReference>
<dbReference type="InterPro" id="IPR027417">
    <property type="entry name" value="P-loop_NTPase"/>
</dbReference>
<dbReference type="SUPFAM" id="SSF52540">
    <property type="entry name" value="P-loop containing nucleoside triphosphate hydrolases"/>
    <property type="match status" value="1"/>
</dbReference>
<keyword evidence="3" id="KW-0067">ATP-binding</keyword>